<dbReference type="EMBL" id="VICG01000001">
    <property type="protein sequence ID" value="KAA8576160.1"/>
    <property type="molecule type" value="Genomic_DNA"/>
</dbReference>
<organism evidence="3 4">
    <name type="scientific">Monilinia fructicola</name>
    <name type="common">Brown rot fungus</name>
    <name type="synonym">Ciboria fructicola</name>
    <dbReference type="NCBI Taxonomy" id="38448"/>
    <lineage>
        <taxon>Eukaryota</taxon>
        <taxon>Fungi</taxon>
        <taxon>Dikarya</taxon>
        <taxon>Ascomycota</taxon>
        <taxon>Pezizomycotina</taxon>
        <taxon>Leotiomycetes</taxon>
        <taxon>Helotiales</taxon>
        <taxon>Sclerotiniaceae</taxon>
        <taxon>Monilinia</taxon>
    </lineage>
</organism>
<evidence type="ECO:0000313" key="4">
    <source>
        <dbReference type="Proteomes" id="UP000322873"/>
    </source>
</evidence>
<evidence type="ECO:0000256" key="1">
    <source>
        <dbReference type="SAM" id="MobiDB-lite"/>
    </source>
</evidence>
<protein>
    <submittedName>
        <fullName evidence="3">Uncharacterized protein</fullName>
    </submittedName>
</protein>
<feature type="transmembrane region" description="Helical" evidence="2">
    <location>
        <begin position="236"/>
        <end position="256"/>
    </location>
</feature>
<dbReference type="VEuPathDB" id="FungiDB:MFRU_009g00960"/>
<feature type="region of interest" description="Disordered" evidence="1">
    <location>
        <begin position="313"/>
        <end position="337"/>
    </location>
</feature>
<feature type="transmembrane region" description="Helical" evidence="2">
    <location>
        <begin position="193"/>
        <end position="215"/>
    </location>
</feature>
<evidence type="ECO:0000256" key="2">
    <source>
        <dbReference type="SAM" id="Phobius"/>
    </source>
</evidence>
<comment type="caution">
    <text evidence="3">The sequence shown here is derived from an EMBL/GenBank/DDBJ whole genome shotgun (WGS) entry which is preliminary data.</text>
</comment>
<dbReference type="AlphaFoldDB" id="A0A5M9K5F8"/>
<sequence>MKNRSEAFHEAFETVCSDIKLSAVELHLLFATRAEVYWNLRNPFAAKSNLTVGQLIRFSEVENFEMELHPSTPSVAPPSNTSLEQTTALKKWGQKAKKLGKNCATLFFHCAAIINLVMMGSSHSDAIEKGCDIAFATAEAISLSAKVVPWVGRKILQYWAQGRVFMQSIHSFSKNLATGNIVKRSIGAALGRVSVAGVVATFCFIGCVLEAVHAFSDMKEAMKAQTPGHEYFRVYAQFRFVMSVLHVVTTGVLITASVFKVAALASFCGPIALGLVIISLGVGLAFEIFSPKAVDPIIDFLETELKDCNGFPDKAESSSNGIQISPRIAGSDSPSTAQIWEEEPTAAEQMDAWVVLLIGKDDGIMHHSWM</sequence>
<keyword evidence="2" id="KW-0472">Membrane</keyword>
<keyword evidence="4" id="KW-1185">Reference proteome</keyword>
<accession>A0A5M9K5F8</accession>
<reference evidence="3 4" key="1">
    <citation type="submission" date="2019-06" db="EMBL/GenBank/DDBJ databases">
        <title>Genome Sequence of the Brown Rot Fungal Pathogen Monilinia fructicola.</title>
        <authorList>
            <person name="De Miccolis Angelini R.M."/>
            <person name="Landi L."/>
            <person name="Abate D."/>
            <person name="Pollastro S."/>
            <person name="Romanazzi G."/>
            <person name="Faretra F."/>
        </authorList>
    </citation>
    <scope>NUCLEOTIDE SEQUENCE [LARGE SCALE GENOMIC DNA]</scope>
    <source>
        <strain evidence="3 4">Mfrc123</strain>
    </source>
</reference>
<proteinExistence type="predicted"/>
<keyword evidence="2" id="KW-0812">Transmembrane</keyword>
<feature type="transmembrane region" description="Helical" evidence="2">
    <location>
        <begin position="262"/>
        <end position="286"/>
    </location>
</feature>
<keyword evidence="2" id="KW-1133">Transmembrane helix</keyword>
<evidence type="ECO:0000313" key="3">
    <source>
        <dbReference type="EMBL" id="KAA8576160.1"/>
    </source>
</evidence>
<dbReference type="Proteomes" id="UP000322873">
    <property type="component" value="Unassembled WGS sequence"/>
</dbReference>
<name>A0A5M9K5F8_MONFR</name>
<gene>
    <name evidence="3" type="ORF">EYC84_006315</name>
</gene>